<keyword evidence="4" id="KW-1185">Reference proteome</keyword>
<dbReference type="InterPro" id="IPR013424">
    <property type="entry name" value="Ice-binding_C"/>
</dbReference>
<reference evidence="3 4" key="1">
    <citation type="submission" date="2015-07" db="EMBL/GenBank/DDBJ databases">
        <title>Draft genome sequence of the Amantichitinum ursilacus IGB-41, a new chitin-degrading bacterium.</title>
        <authorList>
            <person name="Kirstahler P."/>
            <person name="Guenther M."/>
            <person name="Grumaz C."/>
            <person name="Rupp S."/>
            <person name="Zibek S."/>
            <person name="Sohn K."/>
        </authorList>
    </citation>
    <scope>NUCLEOTIDE SEQUENCE [LARGE SCALE GENOMIC DNA]</scope>
    <source>
        <strain evidence="3 4">IGB-41</strain>
    </source>
</reference>
<sequence length="199" mass="20999">MKPTLIAIALAVSGSAHADILTFDNYDGSGTYPIYNTLTISGLGVLNSGDGGTTPLPNGTTKALVGAAPDYPATYSGSISSQFGFIFNGAYIAGYFSDGYPLNADWVGITGYYNGQYVGQVSINPYEDFKWTGGISGVVNQLVFDATPSRQIARGWVLDAIDYQLTPVPEPETWVLALVGLVGIASRSRAKARRQGVVV</sequence>
<comment type="caution">
    <text evidence="3">The sequence shown here is derived from an EMBL/GenBank/DDBJ whole genome shotgun (WGS) entry which is preliminary data.</text>
</comment>
<evidence type="ECO:0000313" key="3">
    <source>
        <dbReference type="EMBL" id="KPC55453.1"/>
    </source>
</evidence>
<feature type="chain" id="PRO_5005863145" description="Ice-binding protein C-terminal domain-containing protein" evidence="1">
    <location>
        <begin position="19"/>
        <end position="199"/>
    </location>
</feature>
<dbReference type="EMBL" id="LAQT01000001">
    <property type="protein sequence ID" value="KPC55453.1"/>
    <property type="molecule type" value="Genomic_DNA"/>
</dbReference>
<evidence type="ECO:0000313" key="4">
    <source>
        <dbReference type="Proteomes" id="UP000037939"/>
    </source>
</evidence>
<evidence type="ECO:0000256" key="1">
    <source>
        <dbReference type="SAM" id="SignalP"/>
    </source>
</evidence>
<proteinExistence type="predicted"/>
<organism evidence="3 4">
    <name type="scientific">Amantichitinum ursilacus</name>
    <dbReference type="NCBI Taxonomy" id="857265"/>
    <lineage>
        <taxon>Bacteria</taxon>
        <taxon>Pseudomonadati</taxon>
        <taxon>Pseudomonadota</taxon>
        <taxon>Betaproteobacteria</taxon>
        <taxon>Neisseriales</taxon>
        <taxon>Chitinibacteraceae</taxon>
        <taxon>Amantichitinum</taxon>
    </lineage>
</organism>
<dbReference type="STRING" id="857265.WG78_02310"/>
<name>A0A0N0XLG2_9NEIS</name>
<protein>
    <recommendedName>
        <fullName evidence="2">Ice-binding protein C-terminal domain-containing protein</fullName>
    </recommendedName>
</protein>
<evidence type="ECO:0000259" key="2">
    <source>
        <dbReference type="Pfam" id="PF07589"/>
    </source>
</evidence>
<dbReference type="RefSeq" id="WP_053936140.1">
    <property type="nucleotide sequence ID" value="NZ_LAQT01000001.1"/>
</dbReference>
<accession>A0A0N0XLG2</accession>
<dbReference type="Pfam" id="PF07589">
    <property type="entry name" value="PEP-CTERM"/>
    <property type="match status" value="1"/>
</dbReference>
<dbReference type="AlphaFoldDB" id="A0A0N0XLG2"/>
<gene>
    <name evidence="3" type="ORF">WG78_02310</name>
</gene>
<feature type="signal peptide" evidence="1">
    <location>
        <begin position="1"/>
        <end position="18"/>
    </location>
</feature>
<dbReference type="Proteomes" id="UP000037939">
    <property type="component" value="Unassembled WGS sequence"/>
</dbReference>
<keyword evidence="1" id="KW-0732">Signal</keyword>
<feature type="domain" description="Ice-binding protein C-terminal" evidence="2">
    <location>
        <begin position="167"/>
        <end position="189"/>
    </location>
</feature>